<dbReference type="GO" id="GO:0006974">
    <property type="term" value="P:DNA damage response"/>
    <property type="evidence" value="ECO:0007669"/>
    <property type="project" value="TreeGrafter"/>
</dbReference>
<dbReference type="PROSITE" id="PS00518">
    <property type="entry name" value="ZF_RING_1"/>
    <property type="match status" value="1"/>
</dbReference>
<reference evidence="11" key="1">
    <citation type="submission" date="2021-01" db="EMBL/GenBank/DDBJ databases">
        <authorList>
            <person name="Zahm M."/>
            <person name="Roques C."/>
            <person name="Cabau C."/>
            <person name="Klopp C."/>
            <person name="Donnadieu C."/>
            <person name="Jouanno E."/>
            <person name="Lampietro C."/>
            <person name="Louis A."/>
            <person name="Herpin A."/>
            <person name="Echchiki A."/>
            <person name="Berthelot C."/>
            <person name="Parey E."/>
            <person name="Roest-Crollius H."/>
            <person name="Braasch I."/>
            <person name="Postlethwait J."/>
            <person name="Bobe J."/>
            <person name="Montfort J."/>
            <person name="Bouchez O."/>
            <person name="Begum T."/>
            <person name="Mejri S."/>
            <person name="Adams A."/>
            <person name="Chen W.-J."/>
            <person name="Guiguen Y."/>
        </authorList>
    </citation>
    <scope>NUCLEOTIDE SEQUENCE</scope>
    <source>
        <tissue evidence="11">Blood</tissue>
    </source>
</reference>
<dbReference type="GO" id="GO:0005524">
    <property type="term" value="F:ATP binding"/>
    <property type="evidence" value="ECO:0007669"/>
    <property type="project" value="InterPro"/>
</dbReference>
<dbReference type="SUPFAM" id="SSF52540">
    <property type="entry name" value="P-loop containing nucleoside triphosphate hydrolases"/>
    <property type="match status" value="3"/>
</dbReference>
<name>A0A8T3DI82_9TELE</name>
<evidence type="ECO:0000313" key="12">
    <source>
        <dbReference type="Proteomes" id="UP000829720"/>
    </source>
</evidence>
<proteinExistence type="predicted"/>
<keyword evidence="4" id="KW-0378">Hydrolase</keyword>
<dbReference type="FunFam" id="3.40.50.300:FF:000786">
    <property type="entry name" value="E3 ubiquitin-protein ligase SHPRH isoform X1"/>
    <property type="match status" value="1"/>
</dbReference>
<dbReference type="Pfam" id="PF13445">
    <property type="entry name" value="zf-RING_UBOX"/>
    <property type="match status" value="1"/>
</dbReference>
<dbReference type="FunFam" id="3.30.40.10:FF:000162">
    <property type="entry name" value="E3 ubiquitin-protein ligase SHPRH isoform X1"/>
    <property type="match status" value="1"/>
</dbReference>
<evidence type="ECO:0000256" key="2">
    <source>
        <dbReference type="ARBA" id="ARBA00022723"/>
    </source>
</evidence>
<dbReference type="SMART" id="SM00249">
    <property type="entry name" value="PHD"/>
    <property type="match status" value="1"/>
</dbReference>
<dbReference type="InterPro" id="IPR048686">
    <property type="entry name" value="SHPRH_helical_1st"/>
</dbReference>
<dbReference type="SMART" id="SM00490">
    <property type="entry name" value="HELICc"/>
    <property type="match status" value="1"/>
</dbReference>
<dbReference type="GO" id="GO:0061630">
    <property type="term" value="F:ubiquitin protein ligase activity"/>
    <property type="evidence" value="ECO:0007669"/>
    <property type="project" value="TreeGrafter"/>
</dbReference>
<dbReference type="OrthoDB" id="423559at2759"/>
<gene>
    <name evidence="11" type="ORF">AGOR_G00110050</name>
</gene>
<dbReference type="GO" id="GO:0000209">
    <property type="term" value="P:protein polyubiquitination"/>
    <property type="evidence" value="ECO:0007669"/>
    <property type="project" value="TreeGrafter"/>
</dbReference>
<dbReference type="SMART" id="SM00184">
    <property type="entry name" value="RING"/>
    <property type="match status" value="1"/>
</dbReference>
<dbReference type="Gene3D" id="3.40.50.300">
    <property type="entry name" value="P-loop containing nucleotide triphosphate hydrolases"/>
    <property type="match status" value="1"/>
</dbReference>
<dbReference type="InterPro" id="IPR027417">
    <property type="entry name" value="P-loop_NTPase"/>
</dbReference>
<evidence type="ECO:0000259" key="9">
    <source>
        <dbReference type="PROSITE" id="PS51194"/>
    </source>
</evidence>
<dbReference type="SUPFAM" id="SSF46785">
    <property type="entry name" value="Winged helix' DNA-binding domain"/>
    <property type="match status" value="1"/>
</dbReference>
<dbReference type="PROSITE" id="PS01359">
    <property type="entry name" value="ZF_PHD_1"/>
    <property type="match status" value="1"/>
</dbReference>
<dbReference type="GO" id="GO:0016787">
    <property type="term" value="F:hydrolase activity"/>
    <property type="evidence" value="ECO:0007669"/>
    <property type="project" value="UniProtKB-KW"/>
</dbReference>
<feature type="compositionally biased region" description="Polar residues" evidence="7">
    <location>
        <begin position="578"/>
        <end position="588"/>
    </location>
</feature>
<feature type="compositionally biased region" description="Polar residues" evidence="7">
    <location>
        <begin position="532"/>
        <end position="567"/>
    </location>
</feature>
<keyword evidence="2" id="KW-0479">Metal-binding</keyword>
<dbReference type="InterPro" id="IPR013083">
    <property type="entry name" value="Znf_RING/FYVE/PHD"/>
</dbReference>
<evidence type="ECO:0000259" key="8">
    <source>
        <dbReference type="PROSITE" id="PS50089"/>
    </source>
</evidence>
<dbReference type="PROSITE" id="PS50089">
    <property type="entry name" value="ZF_RING_2"/>
    <property type="match status" value="1"/>
</dbReference>
<keyword evidence="12" id="KW-1185">Reference proteome</keyword>
<dbReference type="GO" id="GO:0003677">
    <property type="term" value="F:DNA binding"/>
    <property type="evidence" value="ECO:0007669"/>
    <property type="project" value="InterPro"/>
</dbReference>
<keyword evidence="1" id="KW-0597">Phosphoprotein</keyword>
<evidence type="ECO:0000256" key="3">
    <source>
        <dbReference type="ARBA" id="ARBA00022771"/>
    </source>
</evidence>
<dbReference type="InterPro" id="IPR005818">
    <property type="entry name" value="Histone_H1/H5_H15"/>
</dbReference>
<dbReference type="Pfam" id="PF00271">
    <property type="entry name" value="Helicase_C"/>
    <property type="match status" value="1"/>
</dbReference>
<evidence type="ECO:0000256" key="5">
    <source>
        <dbReference type="ARBA" id="ARBA00022833"/>
    </source>
</evidence>
<dbReference type="InterPro" id="IPR001650">
    <property type="entry name" value="Helicase_C-like"/>
</dbReference>
<dbReference type="CDD" id="cd18070">
    <property type="entry name" value="DEXQc_SHPRH"/>
    <property type="match status" value="1"/>
</dbReference>
<evidence type="ECO:0000256" key="4">
    <source>
        <dbReference type="ARBA" id="ARBA00022801"/>
    </source>
</evidence>
<dbReference type="InterPro" id="IPR017907">
    <property type="entry name" value="Znf_RING_CS"/>
</dbReference>
<comment type="caution">
    <text evidence="11">The sequence shown here is derived from an EMBL/GenBank/DDBJ whole genome shotgun (WGS) entry which is preliminary data.</text>
</comment>
<dbReference type="Pfam" id="PF00538">
    <property type="entry name" value="Linker_histone"/>
    <property type="match status" value="1"/>
</dbReference>
<feature type="compositionally biased region" description="Polar residues" evidence="7">
    <location>
        <begin position="44"/>
        <end position="59"/>
    </location>
</feature>
<dbReference type="InterPro" id="IPR001841">
    <property type="entry name" value="Znf_RING"/>
</dbReference>
<feature type="region of interest" description="Disordered" evidence="7">
    <location>
        <begin position="498"/>
        <end position="635"/>
    </location>
</feature>
<dbReference type="CDD" id="cd18793">
    <property type="entry name" value="SF2_C_SNF"/>
    <property type="match status" value="1"/>
</dbReference>
<dbReference type="Gene3D" id="1.10.10.10">
    <property type="entry name" value="Winged helix-like DNA-binding domain superfamily/Winged helix DNA-binding domain"/>
    <property type="match status" value="1"/>
</dbReference>
<dbReference type="InterPro" id="IPR036390">
    <property type="entry name" value="WH_DNA-bd_sf"/>
</dbReference>
<dbReference type="SUPFAM" id="SSF57850">
    <property type="entry name" value="RING/U-box"/>
    <property type="match status" value="1"/>
</dbReference>
<evidence type="ECO:0000313" key="11">
    <source>
        <dbReference type="EMBL" id="KAI1895760.1"/>
    </source>
</evidence>
<dbReference type="InterPro" id="IPR001965">
    <property type="entry name" value="Znf_PHD"/>
</dbReference>
<feature type="domain" description="Helicase C-terminal" evidence="9">
    <location>
        <begin position="1498"/>
        <end position="1656"/>
    </location>
</feature>
<evidence type="ECO:0000256" key="7">
    <source>
        <dbReference type="SAM" id="MobiDB-lite"/>
    </source>
</evidence>
<evidence type="ECO:0000259" key="10">
    <source>
        <dbReference type="PROSITE" id="PS51504"/>
    </source>
</evidence>
<feature type="domain" description="RING-type" evidence="8">
    <location>
        <begin position="1416"/>
        <end position="1463"/>
    </location>
</feature>
<feature type="region of interest" description="Disordered" evidence="7">
    <location>
        <begin position="38"/>
        <end position="65"/>
    </location>
</feature>
<sequence length="1667" mass="189423">MSNRRKRAPPVRVDEEAKKKLNWNMHEDRRNEGVIIIEGDDEQTSTPGPSLASMATTSKEAAEAGCSSSFPAKELREEAPCPSSEAAATLTLTVLPTSDLDLVWKALIGEFSIHSRHFPLDVGSRRFTLQRTGDDLSVSLTNEGQAGGPEEQGPGVEHLIPVECSLSKSVLEDLEWLQRRRLIQLCHKQDEMYIKLGIYILDAGLGRPEFLSEGNGRIRKANQLLQKLMELFYDFIIPEVVENEEEECDTDLERQNVEELYDFVRHLHQEEGQELVTNVQHEALIPILRPYQCQAVNWMLKRERYKTDVPQEKSLHFLWREVVTLCEKKLYYNPYTGSLIREFPLAGVDWPGGILADEMGLGKTVEVLALILLNTRQGLDHGGLTLPAGQSVNYFVPPPPRERERTDYFKREIRPKEKVSYPAVRVMLLTAIKEMRVGKGASVNAIFTYIRANYAYDLLKNRNHIKRTLSKLIKEEMVEQVKGRGLAGSFKLGKKYKDKNKKTAAVKQKPSTPDRGPGRVTRRAAIKAAVTTIDSETGDSQTPLEESLNSCTSSSVGDLSQGSQNTLLEGDGGGDSVLTPQNTNNPPNGVQEAPSIKANRDPCPSPLKGSELEVKEEERPPKDTPGEPPTRASVVVPFNTPDYRFECICGELGLVDYKARVQCLNCLLWQHAECVNYKEESLGTTPFYCPHCLVAMTPVSTGATLIISPSSICHQWVEEINRHVRCSSLRVLVYQGVKKHGFIQPHVLAEQDVVITTYDVLRSELNYVDIPHSNSEDGRRFRNQKRYMAVPSPLVAVEWWRVCLDEAQMVECTTAKAAEMALRLTSINRWCVSGTPVQRGLEDLYGLVLFLGVDPYWVKYWWDQLLYRPYRRGNTEPLYNVIGQLLWRSAKKDVIDQIQIPPQTEEIHWLNFSPVEGHFYHRQHEVCSQDALLKLRKISDWTLKLGSLDRRTVNTILYPLLRLRQACCHPQAVRGEFLPFQKSTMTMEELLKSLQKKCRVECEEAHRQLVCALNGLAGIHIIRGEFLEAVELYREVLRSSEEHKNRLKTDSLQRLHATHNLMELLNAKHPGIPPTLRDDRLKEEAEQLRQHYMTKSNSEVSEAQQALQPVLLTIRELKRKVHQRSPWWLDVIQRAIQYNIDDDLVLRIQNELTCSYKQEASKISMADKFRDGRGLQFLLSSQMDDLTKSQKTVQDAVKKLEGPPSKEVIEEATICHLRPVRLPLNNCVFCKADELFTDYESKLFSHTVKGQTAIFEEMIEDEEGLVDDRLPTTSRGLWAASEMERALKAVLSFAKARRMDPALIEEGNTFMELFETWKKEYKLLHEYWMTLRDHVSAIDELGMATERLRVRHPDEPKPKVLHIIEPHEVEQNRVKLLNDRALAKSQLQKKLGQFLYLTNLEKSQDKSTGGLNPEPCPICARPLGQEWAVLTCGHCFCNECIAIIVEQYSVGTRRRAIKCAICRQTTSHTEISYVFTTQTASQGQEIPVKGSHSTKVEAVVRALKKIQMTDPGAKSLVFSTWQGVLDIIAQALFDNSMEFAQINGIHKFQENLSSFKYQDKINILLLPLHTGSNGLNIIEATHVLLVEPILNPAHELQAIGRVHRIGQTRPTFVHRFLIKSTIEERMQTMLKTAEKSHSTTTMKHSEASVLTVADLADLFTEDTEPLE</sequence>
<dbReference type="InterPro" id="IPR036388">
    <property type="entry name" value="WH-like_DNA-bd_sf"/>
</dbReference>
<dbReference type="InterPro" id="IPR049730">
    <property type="entry name" value="SNF2/RAD54-like_C"/>
</dbReference>
<dbReference type="Proteomes" id="UP000829720">
    <property type="component" value="Unassembled WGS sequence"/>
</dbReference>
<dbReference type="FunFam" id="3.30.40.10:FF:000170">
    <property type="entry name" value="E3 ubiquitin-protein ligase SHPRH isoform X1"/>
    <property type="match status" value="1"/>
</dbReference>
<dbReference type="InterPro" id="IPR011011">
    <property type="entry name" value="Znf_FYVE_PHD"/>
</dbReference>
<dbReference type="Gene3D" id="3.40.50.10810">
    <property type="entry name" value="Tandem AAA-ATPase domain"/>
    <property type="match status" value="2"/>
</dbReference>
<dbReference type="SUPFAM" id="SSF57903">
    <property type="entry name" value="FYVE/PHD zinc finger"/>
    <property type="match status" value="1"/>
</dbReference>
<feature type="compositionally biased region" description="Basic and acidic residues" evidence="7">
    <location>
        <begin position="610"/>
        <end position="625"/>
    </location>
</feature>
<dbReference type="InterPro" id="IPR019786">
    <property type="entry name" value="Zinc_finger_PHD-type_CS"/>
</dbReference>
<dbReference type="InterPro" id="IPR038718">
    <property type="entry name" value="SNF2-like_sf"/>
</dbReference>
<dbReference type="Pfam" id="PF21324">
    <property type="entry name" value="SHPRH_helical-2nd"/>
    <property type="match status" value="1"/>
</dbReference>
<keyword evidence="5" id="KW-0862">Zinc</keyword>
<feature type="domain" description="H15" evidence="10">
    <location>
        <begin position="420"/>
        <end position="494"/>
    </location>
</feature>
<dbReference type="EMBL" id="JAERUA010000009">
    <property type="protein sequence ID" value="KAI1895760.1"/>
    <property type="molecule type" value="Genomic_DNA"/>
</dbReference>
<keyword evidence="3 6" id="KW-0863">Zinc-finger</keyword>
<dbReference type="GO" id="GO:0005634">
    <property type="term" value="C:nucleus"/>
    <property type="evidence" value="ECO:0007669"/>
    <property type="project" value="TreeGrafter"/>
</dbReference>
<evidence type="ECO:0008006" key="13">
    <source>
        <dbReference type="Google" id="ProtNLM"/>
    </source>
</evidence>
<dbReference type="CDD" id="cd16569">
    <property type="entry name" value="RING-HC_SHPRH-like"/>
    <property type="match status" value="1"/>
</dbReference>
<dbReference type="InterPro" id="IPR048695">
    <property type="entry name" value="SHPRH_helical_2nd"/>
</dbReference>
<dbReference type="CDD" id="cd00073">
    <property type="entry name" value="H15"/>
    <property type="match status" value="1"/>
</dbReference>
<evidence type="ECO:0000256" key="6">
    <source>
        <dbReference type="PROSITE-ProRule" id="PRU00175"/>
    </source>
</evidence>
<dbReference type="CDD" id="cd15547">
    <property type="entry name" value="PHD_SHPRH"/>
    <property type="match status" value="1"/>
</dbReference>
<dbReference type="PANTHER" id="PTHR45865:SF1">
    <property type="entry name" value="E3 UBIQUITIN-PROTEIN LIGASE SHPRH"/>
    <property type="match status" value="1"/>
</dbReference>
<dbReference type="InterPro" id="IPR052583">
    <property type="entry name" value="ATP-helicase/E3_Ub-Ligase"/>
</dbReference>
<dbReference type="FunFam" id="3.40.50.10810:FF:000013">
    <property type="entry name" value="E3 ubiquitin-protein ligase SHPRH isoform X2"/>
    <property type="match status" value="1"/>
</dbReference>
<organism evidence="11 12">
    <name type="scientific">Albula goreensis</name>
    <dbReference type="NCBI Taxonomy" id="1534307"/>
    <lineage>
        <taxon>Eukaryota</taxon>
        <taxon>Metazoa</taxon>
        <taxon>Chordata</taxon>
        <taxon>Craniata</taxon>
        <taxon>Vertebrata</taxon>
        <taxon>Euteleostomi</taxon>
        <taxon>Actinopterygii</taxon>
        <taxon>Neopterygii</taxon>
        <taxon>Teleostei</taxon>
        <taxon>Albuliformes</taxon>
        <taxon>Albulidae</taxon>
        <taxon>Albula</taxon>
    </lineage>
</organism>
<dbReference type="Gene3D" id="3.30.40.10">
    <property type="entry name" value="Zinc/RING finger domain, C3HC4 (zinc finger)"/>
    <property type="match status" value="2"/>
</dbReference>
<dbReference type="GO" id="GO:0008270">
    <property type="term" value="F:zinc ion binding"/>
    <property type="evidence" value="ECO:0007669"/>
    <property type="project" value="UniProtKB-KW"/>
</dbReference>
<dbReference type="SMART" id="SM00487">
    <property type="entry name" value="DEXDc"/>
    <property type="match status" value="1"/>
</dbReference>
<dbReference type="InterPro" id="IPR027370">
    <property type="entry name" value="Znf-RING_euk"/>
</dbReference>
<protein>
    <recommendedName>
        <fullName evidence="13">SNF2 histone linker PHD RING helicase</fullName>
    </recommendedName>
</protein>
<dbReference type="GO" id="GO:0000786">
    <property type="term" value="C:nucleosome"/>
    <property type="evidence" value="ECO:0007669"/>
    <property type="project" value="InterPro"/>
</dbReference>
<dbReference type="SMART" id="SM00526">
    <property type="entry name" value="H15"/>
    <property type="match status" value="1"/>
</dbReference>
<dbReference type="GO" id="GO:0006334">
    <property type="term" value="P:nucleosome assembly"/>
    <property type="evidence" value="ECO:0007669"/>
    <property type="project" value="InterPro"/>
</dbReference>
<dbReference type="PROSITE" id="PS51504">
    <property type="entry name" value="H15"/>
    <property type="match status" value="1"/>
</dbReference>
<evidence type="ECO:0000256" key="1">
    <source>
        <dbReference type="ARBA" id="ARBA00022553"/>
    </source>
</evidence>
<dbReference type="PANTHER" id="PTHR45865">
    <property type="entry name" value="E3 UBIQUITIN-PROTEIN LIGASE SHPRH FAMILY MEMBER"/>
    <property type="match status" value="1"/>
</dbReference>
<dbReference type="InterPro" id="IPR000330">
    <property type="entry name" value="SNF2_N"/>
</dbReference>
<accession>A0A8T3DI82</accession>
<dbReference type="Pfam" id="PF21325">
    <property type="entry name" value="SHPRH_helical-1st"/>
    <property type="match status" value="1"/>
</dbReference>
<dbReference type="PROSITE" id="PS51194">
    <property type="entry name" value="HELICASE_CTER"/>
    <property type="match status" value="1"/>
</dbReference>
<dbReference type="Pfam" id="PF00176">
    <property type="entry name" value="SNF2-rel_dom"/>
    <property type="match status" value="1"/>
</dbReference>
<dbReference type="InterPro" id="IPR014001">
    <property type="entry name" value="Helicase_ATP-bd"/>
</dbReference>